<accession>A0A554JCP1</accession>
<feature type="non-terminal residue" evidence="1">
    <location>
        <position position="1"/>
    </location>
</feature>
<reference evidence="1 2" key="1">
    <citation type="submission" date="2017-07" db="EMBL/GenBank/DDBJ databases">
        <title>Mechanisms for carbon and nitrogen cycling indicate functional differentiation within the Candidate Phyla Radiation.</title>
        <authorList>
            <person name="Danczak R.E."/>
            <person name="Johnston M.D."/>
            <person name="Kenah C."/>
            <person name="Slattery M."/>
            <person name="Wrighton K.C."/>
            <person name="Wilkins M.J."/>
        </authorList>
    </citation>
    <scope>NUCLEOTIDE SEQUENCE [LARGE SCALE GENOMIC DNA]</scope>
    <source>
        <strain evidence="1">Gr01-1014_77</strain>
    </source>
</reference>
<dbReference type="EMBL" id="VMFF01000016">
    <property type="protein sequence ID" value="TSC66074.1"/>
    <property type="molecule type" value="Genomic_DNA"/>
</dbReference>
<proteinExistence type="predicted"/>
<evidence type="ECO:0000313" key="1">
    <source>
        <dbReference type="EMBL" id="TSC66074.1"/>
    </source>
</evidence>
<dbReference type="Proteomes" id="UP000319613">
    <property type="component" value="Unassembled WGS sequence"/>
</dbReference>
<name>A0A554JCP1_9BACT</name>
<organism evidence="1 2">
    <name type="scientific">Candidatus Doudnabacteria bacterium Gr01-1014_77</name>
    <dbReference type="NCBI Taxonomy" id="2017133"/>
    <lineage>
        <taxon>Bacteria</taxon>
        <taxon>Candidatus Doudnaibacteriota</taxon>
    </lineage>
</organism>
<comment type="caution">
    <text evidence="1">The sequence shown here is derived from an EMBL/GenBank/DDBJ whole genome shotgun (WGS) entry which is preliminary data.</text>
</comment>
<sequence>ILKVAKRGSKNVIYDTDPQRLVKKVIKAVKEQNKSIEKQELNVRKRRITSPE</sequence>
<protein>
    <submittedName>
        <fullName evidence="1">Uncharacterized protein</fullName>
    </submittedName>
</protein>
<gene>
    <name evidence="1" type="ORF">G01um101477_230</name>
</gene>
<dbReference type="AlphaFoldDB" id="A0A554JCP1"/>
<evidence type="ECO:0000313" key="2">
    <source>
        <dbReference type="Proteomes" id="UP000319613"/>
    </source>
</evidence>